<dbReference type="Pfam" id="PF00534">
    <property type="entry name" value="Glycos_transf_1"/>
    <property type="match status" value="1"/>
</dbReference>
<reference evidence="3" key="1">
    <citation type="submission" date="2022-01" db="EMBL/GenBank/DDBJ databases">
        <authorList>
            <person name="Wang Y."/>
        </authorList>
    </citation>
    <scope>NUCLEOTIDE SEQUENCE</scope>
    <source>
        <strain evidence="3">WB101</strain>
    </source>
</reference>
<dbReference type="PANTHER" id="PTHR45947">
    <property type="entry name" value="SULFOQUINOVOSYL TRANSFERASE SQD2"/>
    <property type="match status" value="1"/>
</dbReference>
<sequence>MRVAIFTGNYNHIKDGVSITLNRLVDYLQKNEVEVLVFGPTVPDPAIDHVGRLVPIPSMKMPGRPEYRFTIWFPKKAKNVLEIFQPDLLHLATPDILGIKALLWAEKKGIPVVSSYHTHFSSYLKYYKLSAIESFFWNYLEWFYGKCRQVYVPSESMAEILKKNNIKTNLKLWERGIDRELFNPSKRDMEWRRKLGFKDEDIVISFVSRLVWEKNLKLFATVVQRLKNKYASVKAMVVGEGPARNEMMEMLPKAEFTGFLEGENLARAYASSDIFFFPSDTETFGNVTLEAMACGLPAVVADATGSKSLVDHGENGFRAPVERSDKFFTLIERLILDASLRDKMSKASLEKSKDYRWDSINGKLLDYYKEVLDT</sequence>
<accession>A0ABS9KIL5</accession>
<dbReference type="Gene3D" id="3.40.50.2000">
    <property type="entry name" value="Glycogen Phosphorylase B"/>
    <property type="match status" value="2"/>
</dbReference>
<dbReference type="InterPro" id="IPR050194">
    <property type="entry name" value="Glycosyltransferase_grp1"/>
</dbReference>
<feature type="domain" description="Glycosyl transferase family 1" evidence="1">
    <location>
        <begin position="190"/>
        <end position="348"/>
    </location>
</feature>
<dbReference type="PANTHER" id="PTHR45947:SF3">
    <property type="entry name" value="SULFOQUINOVOSYL TRANSFERASE SQD2"/>
    <property type="match status" value="1"/>
</dbReference>
<feature type="domain" description="Glycosyltransferase subfamily 4-like N-terminal" evidence="2">
    <location>
        <begin position="15"/>
        <end position="180"/>
    </location>
</feature>
<keyword evidence="4" id="KW-1185">Reference proteome</keyword>
<organism evidence="3 4">
    <name type="scientific">Rhodohalobacter sulfatireducens</name>
    <dbReference type="NCBI Taxonomy" id="2911366"/>
    <lineage>
        <taxon>Bacteria</taxon>
        <taxon>Pseudomonadati</taxon>
        <taxon>Balneolota</taxon>
        <taxon>Balneolia</taxon>
        <taxon>Balneolales</taxon>
        <taxon>Balneolaceae</taxon>
        <taxon>Rhodohalobacter</taxon>
    </lineage>
</organism>
<dbReference type="Pfam" id="PF13439">
    <property type="entry name" value="Glyco_transf_4"/>
    <property type="match status" value="1"/>
</dbReference>
<dbReference type="CDD" id="cd03814">
    <property type="entry name" value="GT4-like"/>
    <property type="match status" value="1"/>
</dbReference>
<dbReference type="EMBL" id="JAKLWS010000040">
    <property type="protein sequence ID" value="MCG2590686.1"/>
    <property type="molecule type" value="Genomic_DNA"/>
</dbReference>
<evidence type="ECO:0000259" key="2">
    <source>
        <dbReference type="Pfam" id="PF13439"/>
    </source>
</evidence>
<dbReference type="InterPro" id="IPR001296">
    <property type="entry name" value="Glyco_trans_1"/>
</dbReference>
<gene>
    <name evidence="3" type="ORF">L6773_19085</name>
</gene>
<reference evidence="3" key="2">
    <citation type="submission" date="2024-05" db="EMBL/GenBank/DDBJ databases">
        <title>Rhodohalobacter halophilus gen. nov., sp. nov., a moderately halophilic member of the family Balneolaceae.</title>
        <authorList>
            <person name="Xia J."/>
        </authorList>
    </citation>
    <scope>NUCLEOTIDE SEQUENCE</scope>
    <source>
        <strain evidence="3">WB101</strain>
    </source>
</reference>
<dbReference type="Proteomes" id="UP001165366">
    <property type="component" value="Unassembled WGS sequence"/>
</dbReference>
<protein>
    <submittedName>
        <fullName evidence="3">Glycosyltransferase family 1 protein</fullName>
    </submittedName>
</protein>
<evidence type="ECO:0000313" key="4">
    <source>
        <dbReference type="Proteomes" id="UP001165366"/>
    </source>
</evidence>
<dbReference type="InterPro" id="IPR028098">
    <property type="entry name" value="Glyco_trans_4-like_N"/>
</dbReference>
<proteinExistence type="predicted"/>
<name>A0ABS9KIL5_9BACT</name>
<dbReference type="RefSeq" id="WP_237856136.1">
    <property type="nucleotide sequence ID" value="NZ_JAKLWS010000040.1"/>
</dbReference>
<comment type="caution">
    <text evidence="3">The sequence shown here is derived from an EMBL/GenBank/DDBJ whole genome shotgun (WGS) entry which is preliminary data.</text>
</comment>
<dbReference type="SUPFAM" id="SSF53756">
    <property type="entry name" value="UDP-Glycosyltransferase/glycogen phosphorylase"/>
    <property type="match status" value="1"/>
</dbReference>
<evidence type="ECO:0000313" key="3">
    <source>
        <dbReference type="EMBL" id="MCG2590686.1"/>
    </source>
</evidence>
<evidence type="ECO:0000259" key="1">
    <source>
        <dbReference type="Pfam" id="PF00534"/>
    </source>
</evidence>